<feature type="region of interest" description="Disordered" evidence="1">
    <location>
        <begin position="806"/>
        <end position="825"/>
    </location>
</feature>
<dbReference type="PATRIC" id="fig|1122169.6.peg.3040"/>
<comment type="caution">
    <text evidence="2">The sequence shown here is derived from an EMBL/GenBank/DDBJ whole genome shotgun (WGS) entry which is preliminary data.</text>
</comment>
<dbReference type="eggNOG" id="COG4372">
    <property type="taxonomic scope" value="Bacteria"/>
</dbReference>
<sequence>MPNSSDIKNELTNRTLLGDRDAQIGALDALLLVDPTNTSEFRKALIAHQVFWKAQPYFAAAVFEDNEALLTVDTPLQELHALAAQQRVVLGLSEVDPEVLIKILSNNQDECRAYLASLEKLGSLKQAHGWQPDIVPAASIKPPPPPANSHTNVLSNEAIAAIKTEAANIHLSQLIESTKEHELLSAVLNAKTRPDFDAAIKKIGFPAAGNGALRHPLNEGQIKELKDSIASIEKAMLHNYIEHHLDAAQLKALDATEDLDKFKEGLNKIGITSTDWVEDEDLKDIKQWIRSRQFVLTVKESSQLEINCHQHLLNMFDTLPIDKQRDLLNKPQVLQKILQARDAETVGHYLGKGIEGVSSFLRENELNASYKGIHNAAVARALAGFDPVIRLDDTQVSKINEALLAANETPNVFTDVALYKSFVDQIRAQCGAVDAKTFNEAFNLNQAGTAFSVTTPVKDAIAVQAAHNKDLFTAYVLPEHAGHKQLLDVLLSLDKELSIKADQIKPIEGLFDQSKSVREFINSLISEPKPPAPALIPQVRSFKTRLLNEFSPALFDEIKQGLLKEQFKLASVDDVTKALTKVQKDLTDMQALHKPIVDNVSHFKPLEKVEPHHLYNPAFHGTAQVHAAEMKEKYQEFSNTCNDIVDQLRRNKNHLEDYLKSLPKDADLHASLPLAERKKIEALRKELAAELVVVNKNLEFYEKVQEKLSGEKGILQAIDEAKAGNKSYVFHAEGVTRRFSTLGKMNTLTKADSVPLPQNTAVKTGQQSDETKNFVLGEAIPEGQIAVFDVVKTSYNSSKAVEFESRGRFTHDPSPPAAVTSKGDKITKTPGGKFEIIEFPKQTVPPPKQGSAEDVRLTKARIEFSMTMAAEILASMEGPPTKSKPLRLYGANEEEMRYLWTALVVLGEKDPKMKFGPEAIKLDKYGDNNFDPSQEMGRFWGYSNESLYTKFKQDQFKTSVEKKSEDLAEVTQDKFGKKDEQENMDAKVIKANESFKKDLQQVRAKAKQDTAEHGPAVSPKRPGM</sequence>
<evidence type="ECO:0000313" key="2">
    <source>
        <dbReference type="EMBL" id="KTD57255.1"/>
    </source>
</evidence>
<feature type="region of interest" description="Disordered" evidence="1">
    <location>
        <begin position="999"/>
        <end position="1024"/>
    </location>
</feature>
<accession>A0A0W0YK77</accession>
<dbReference type="RefSeq" id="WP_018577208.1">
    <property type="nucleotide sequence ID" value="NZ_KB892396.1"/>
</dbReference>
<reference evidence="2 3" key="1">
    <citation type="submission" date="2015-11" db="EMBL/GenBank/DDBJ databases">
        <title>Genomic analysis of 38 Legionella species identifies large and diverse effector repertoires.</title>
        <authorList>
            <person name="Burstein D."/>
            <person name="Amaro F."/>
            <person name="Zusman T."/>
            <person name="Lifshitz Z."/>
            <person name="Cohen O."/>
            <person name="Gilbert J.A."/>
            <person name="Pupko T."/>
            <person name="Shuman H.A."/>
            <person name="Segal G."/>
        </authorList>
    </citation>
    <scope>NUCLEOTIDE SEQUENCE [LARGE SCALE GENOMIC DNA]</scope>
    <source>
        <strain evidence="2 3">ATCC 49655</strain>
    </source>
</reference>
<proteinExistence type="predicted"/>
<gene>
    <name evidence="2" type="ORF">Lsha_2637</name>
</gene>
<dbReference type="Proteomes" id="UP000054600">
    <property type="component" value="Unassembled WGS sequence"/>
</dbReference>
<feature type="compositionally biased region" description="Basic and acidic residues" evidence="1">
    <location>
        <begin position="999"/>
        <end position="1012"/>
    </location>
</feature>
<dbReference type="STRING" id="1122169.Lsha_2637"/>
<evidence type="ECO:0000256" key="1">
    <source>
        <dbReference type="SAM" id="MobiDB-lite"/>
    </source>
</evidence>
<evidence type="ECO:0000313" key="3">
    <source>
        <dbReference type="Proteomes" id="UP000054600"/>
    </source>
</evidence>
<dbReference type="AlphaFoldDB" id="A0A0W0YK77"/>
<dbReference type="OrthoDB" id="5653987at2"/>
<name>A0A0W0YK77_9GAMM</name>
<organism evidence="2 3">
    <name type="scientific">Legionella shakespearei DSM 23087</name>
    <dbReference type="NCBI Taxonomy" id="1122169"/>
    <lineage>
        <taxon>Bacteria</taxon>
        <taxon>Pseudomonadati</taxon>
        <taxon>Pseudomonadota</taxon>
        <taxon>Gammaproteobacteria</taxon>
        <taxon>Legionellales</taxon>
        <taxon>Legionellaceae</taxon>
        <taxon>Legionella</taxon>
    </lineage>
</organism>
<dbReference type="EMBL" id="LNYW01000069">
    <property type="protein sequence ID" value="KTD57255.1"/>
    <property type="molecule type" value="Genomic_DNA"/>
</dbReference>
<protein>
    <submittedName>
        <fullName evidence="2">Interaptin</fullName>
    </submittedName>
</protein>
<keyword evidence="3" id="KW-1185">Reference proteome</keyword>